<organism evidence="2 3">
    <name type="scientific">Streptomyces synnematoformans</name>
    <dbReference type="NCBI Taxonomy" id="415721"/>
    <lineage>
        <taxon>Bacteria</taxon>
        <taxon>Bacillati</taxon>
        <taxon>Actinomycetota</taxon>
        <taxon>Actinomycetes</taxon>
        <taxon>Kitasatosporales</taxon>
        <taxon>Streptomycetaceae</taxon>
        <taxon>Streptomyces</taxon>
    </lineage>
</organism>
<gene>
    <name evidence="2" type="ORF">GCM10009802_03940</name>
</gene>
<dbReference type="RefSeq" id="WP_344287188.1">
    <property type="nucleotide sequence ID" value="NZ_BAAAPF010000003.1"/>
</dbReference>
<sequence>MAITLLVTDKSLSLLGDPLDGWTELSAELLWNEPGAGALTVPAHSETAALLQPGRRLVVIRDEDIWMAGPIEEPQNYEWSVDGEPSPGLLKVTFTDDLARIAGFVTYPDPALAFGSQVTTADVNRVIPSSGTQNAELIIRQLVDENCGPGAISTRRIEQLVLDTVAGVGTATAITTRLEPVLDACRTVAAGGGGLGFRTRQVGSEIRFGVYAPVDRTATARFSRDIGNLRSVSFTLGAPLATSELVQGGDTGDRAYVEVTSGAQADWWRVEKLVDQSGTTDTNGELTQAGNLELGNDNPTAALSTVCVDTDDLKAGRDYGLGDRVSVVPYSGMEIADVVRSMRLEATPDGGELVTTTVGNDDSTTEAQLVRQIRDLARRLGRLETRR</sequence>
<keyword evidence="3" id="KW-1185">Reference proteome</keyword>
<evidence type="ECO:0000313" key="3">
    <source>
        <dbReference type="Proteomes" id="UP001500443"/>
    </source>
</evidence>
<evidence type="ECO:0000259" key="1">
    <source>
        <dbReference type="Pfam" id="PF14594"/>
    </source>
</evidence>
<dbReference type="InterPro" id="IPR029432">
    <property type="entry name" value="Gp28/Gp37-like_dom"/>
</dbReference>
<reference evidence="2 3" key="1">
    <citation type="journal article" date="2019" name="Int. J. Syst. Evol. Microbiol.">
        <title>The Global Catalogue of Microorganisms (GCM) 10K type strain sequencing project: providing services to taxonomists for standard genome sequencing and annotation.</title>
        <authorList>
            <consortium name="The Broad Institute Genomics Platform"/>
            <consortium name="The Broad Institute Genome Sequencing Center for Infectious Disease"/>
            <person name="Wu L."/>
            <person name="Ma J."/>
        </authorList>
    </citation>
    <scope>NUCLEOTIDE SEQUENCE [LARGE SCALE GENOMIC DNA]</scope>
    <source>
        <strain evidence="2 3">JCM 15481</strain>
    </source>
</reference>
<dbReference type="Pfam" id="PF14594">
    <property type="entry name" value="Sipho_Gp37"/>
    <property type="match status" value="1"/>
</dbReference>
<proteinExistence type="predicted"/>
<dbReference type="EMBL" id="BAAAPF010000003">
    <property type="protein sequence ID" value="GAA2108245.1"/>
    <property type="molecule type" value="Genomic_DNA"/>
</dbReference>
<comment type="caution">
    <text evidence="2">The sequence shown here is derived from an EMBL/GenBank/DDBJ whole genome shotgun (WGS) entry which is preliminary data.</text>
</comment>
<accession>A0ABN2XAK1</accession>
<evidence type="ECO:0000313" key="2">
    <source>
        <dbReference type="EMBL" id="GAA2108245.1"/>
    </source>
</evidence>
<protein>
    <recommendedName>
        <fullName evidence="1">Gp28/Gp37-like domain-containing protein</fullName>
    </recommendedName>
</protein>
<feature type="domain" description="Gp28/Gp37-like" evidence="1">
    <location>
        <begin position="6"/>
        <end position="360"/>
    </location>
</feature>
<name>A0ABN2XAK1_9ACTN</name>
<dbReference type="Proteomes" id="UP001500443">
    <property type="component" value="Unassembled WGS sequence"/>
</dbReference>